<name>A0A085NTL5_9BILA</name>
<accession>A0A085NTL5</accession>
<dbReference type="EMBL" id="KL367476">
    <property type="protein sequence ID" value="KFD72811.1"/>
    <property type="molecule type" value="Genomic_DNA"/>
</dbReference>
<reference evidence="1" key="1">
    <citation type="journal article" date="2014" name="Nat. Genet.">
        <title>Genome and transcriptome of the porcine whipworm Trichuris suis.</title>
        <authorList>
            <person name="Jex A.R."/>
            <person name="Nejsum P."/>
            <person name="Schwarz E.M."/>
            <person name="Hu L."/>
            <person name="Young N.D."/>
            <person name="Hall R.S."/>
            <person name="Korhonen P.K."/>
            <person name="Liao S."/>
            <person name="Thamsborg S."/>
            <person name="Xia J."/>
            <person name="Xu P."/>
            <person name="Wang S."/>
            <person name="Scheerlinck J.P."/>
            <person name="Hofmann A."/>
            <person name="Sternberg P.W."/>
            <person name="Wang J."/>
            <person name="Gasser R.B."/>
        </authorList>
    </citation>
    <scope>NUCLEOTIDE SEQUENCE [LARGE SCALE GENOMIC DNA]</scope>
    <source>
        <strain evidence="1">DCEP-RM93F</strain>
    </source>
</reference>
<feature type="non-terminal residue" evidence="1">
    <location>
        <position position="59"/>
    </location>
</feature>
<protein>
    <submittedName>
        <fullName evidence="1">Uncharacterized protein</fullName>
    </submittedName>
</protein>
<feature type="non-terminal residue" evidence="1">
    <location>
        <position position="1"/>
    </location>
</feature>
<dbReference type="AlphaFoldDB" id="A0A085NTL5"/>
<proteinExistence type="predicted"/>
<sequence length="59" mass="6691">CRYAVHRNQHSTVSMILCSTVQEKSNIFNLAASANLKIKHLVIVCCSWSFGHELIHYTS</sequence>
<organism evidence="1">
    <name type="scientific">Trichuris suis</name>
    <name type="common">pig whipworm</name>
    <dbReference type="NCBI Taxonomy" id="68888"/>
    <lineage>
        <taxon>Eukaryota</taxon>
        <taxon>Metazoa</taxon>
        <taxon>Ecdysozoa</taxon>
        <taxon>Nematoda</taxon>
        <taxon>Enoplea</taxon>
        <taxon>Dorylaimia</taxon>
        <taxon>Trichinellida</taxon>
        <taxon>Trichuridae</taxon>
        <taxon>Trichuris</taxon>
    </lineage>
</organism>
<gene>
    <name evidence="1" type="ORF">M514_15215</name>
</gene>
<evidence type="ECO:0000313" key="1">
    <source>
        <dbReference type="EMBL" id="KFD72811.1"/>
    </source>
</evidence>
<dbReference type="Proteomes" id="UP000030758">
    <property type="component" value="Unassembled WGS sequence"/>
</dbReference>